<gene>
    <name evidence="2" type="ORF">H9907_03725</name>
</gene>
<dbReference type="AlphaFoldDB" id="A0A9D2ZR00"/>
<name>A0A9D2ZR00_9CORY</name>
<dbReference type="Proteomes" id="UP000823907">
    <property type="component" value="Unassembled WGS sequence"/>
</dbReference>
<dbReference type="EMBL" id="DWUR01000061">
    <property type="protein sequence ID" value="HJD49207.1"/>
    <property type="molecule type" value="Genomic_DNA"/>
</dbReference>
<keyword evidence="1" id="KW-0732">Signal</keyword>
<evidence type="ECO:0000256" key="1">
    <source>
        <dbReference type="SAM" id="SignalP"/>
    </source>
</evidence>
<sequence>MTLLPSRRSGRLALGAITSLSLSFTLLSAAPMSAAAPVKKSVRVNHQCVEDKGLLSTGSGLTLTPDNVAVEYPETVLPGQTFTVKVQPGGMSTGGKDTGRMKYDIALPQGVKISNLRLDGGASGLNANPAAVVQRVDASGKPNANGAFARIWDGANSVNNGGQENDSWGWRTGRAGLAVDRNKPFRLPRIAFDVTAPTTVGSKIVTGLRAAGTGAGPASKENRDNTLSMLARANVTDAVYCTA</sequence>
<comment type="caution">
    <text evidence="2">The sequence shown here is derived from an EMBL/GenBank/DDBJ whole genome shotgun (WGS) entry which is preliminary data.</text>
</comment>
<protein>
    <submittedName>
        <fullName evidence="2">Ig-like domain repeat protein</fullName>
    </submittedName>
</protein>
<feature type="non-terminal residue" evidence="2">
    <location>
        <position position="243"/>
    </location>
</feature>
<evidence type="ECO:0000313" key="3">
    <source>
        <dbReference type="Proteomes" id="UP000823907"/>
    </source>
</evidence>
<feature type="signal peptide" evidence="1">
    <location>
        <begin position="1"/>
        <end position="35"/>
    </location>
</feature>
<reference evidence="2" key="1">
    <citation type="journal article" date="2021" name="PeerJ">
        <title>Extensive microbial diversity within the chicken gut microbiome revealed by metagenomics and culture.</title>
        <authorList>
            <person name="Gilroy R."/>
            <person name="Ravi A."/>
            <person name="Getino M."/>
            <person name="Pursley I."/>
            <person name="Horton D.L."/>
            <person name="Alikhan N.F."/>
            <person name="Baker D."/>
            <person name="Gharbi K."/>
            <person name="Hall N."/>
            <person name="Watson M."/>
            <person name="Adriaenssens E.M."/>
            <person name="Foster-Nyarko E."/>
            <person name="Jarju S."/>
            <person name="Secka A."/>
            <person name="Antonio M."/>
            <person name="Oren A."/>
            <person name="Chaudhuri R.R."/>
            <person name="La Ragione R."/>
            <person name="Hildebrand F."/>
            <person name="Pallen M.J."/>
        </authorList>
    </citation>
    <scope>NUCLEOTIDE SEQUENCE</scope>
    <source>
        <strain evidence="2">5925</strain>
    </source>
</reference>
<evidence type="ECO:0000313" key="2">
    <source>
        <dbReference type="EMBL" id="HJD49207.1"/>
    </source>
</evidence>
<reference evidence="2" key="2">
    <citation type="submission" date="2021-04" db="EMBL/GenBank/DDBJ databases">
        <authorList>
            <person name="Gilroy R."/>
        </authorList>
    </citation>
    <scope>NUCLEOTIDE SEQUENCE</scope>
    <source>
        <strain evidence="2">5925</strain>
    </source>
</reference>
<proteinExistence type="predicted"/>
<accession>A0A9D2ZR00</accession>
<organism evidence="2 3">
    <name type="scientific">Candidatus Corynebacterium intestinavium</name>
    <dbReference type="NCBI Taxonomy" id="2838531"/>
    <lineage>
        <taxon>Bacteria</taxon>
        <taxon>Bacillati</taxon>
        <taxon>Actinomycetota</taxon>
        <taxon>Actinomycetes</taxon>
        <taxon>Mycobacteriales</taxon>
        <taxon>Corynebacteriaceae</taxon>
        <taxon>Corynebacterium</taxon>
    </lineage>
</organism>
<feature type="chain" id="PRO_5038976149" evidence="1">
    <location>
        <begin position="36"/>
        <end position="243"/>
    </location>
</feature>